<accession>A0A5B8VSZ8</accession>
<dbReference type="Proteomes" id="UP000321291">
    <property type="component" value="Chromosome"/>
</dbReference>
<dbReference type="KEGG" id="agi:FSB73_20705"/>
<reference evidence="1 2" key="1">
    <citation type="journal article" date="2017" name="Int. J. Syst. Evol. Microbiol.">
        <title>Arachidicoccus ginsenosidivorans sp. nov., with ginsenoside-converting activity isolated from ginseng cultivating soil.</title>
        <authorList>
            <person name="Siddiqi M.Z."/>
            <person name="Aslam Z."/>
            <person name="Im W.T."/>
        </authorList>
    </citation>
    <scope>NUCLEOTIDE SEQUENCE [LARGE SCALE GENOMIC DNA]</scope>
    <source>
        <strain evidence="1 2">Gsoil 809</strain>
    </source>
</reference>
<organism evidence="1 2">
    <name type="scientific">Arachidicoccus ginsenosidivorans</name>
    <dbReference type="NCBI Taxonomy" id="496057"/>
    <lineage>
        <taxon>Bacteria</taxon>
        <taxon>Pseudomonadati</taxon>
        <taxon>Bacteroidota</taxon>
        <taxon>Chitinophagia</taxon>
        <taxon>Chitinophagales</taxon>
        <taxon>Chitinophagaceae</taxon>
        <taxon>Arachidicoccus</taxon>
    </lineage>
</organism>
<evidence type="ECO:0000313" key="1">
    <source>
        <dbReference type="EMBL" id="QEC73725.1"/>
    </source>
</evidence>
<dbReference type="InterPro" id="IPR035965">
    <property type="entry name" value="PAS-like_dom_sf"/>
</dbReference>
<protein>
    <submittedName>
        <fullName evidence="1">PAS domain-containing protein</fullName>
    </submittedName>
</protein>
<name>A0A5B8VSZ8_9BACT</name>
<dbReference type="AlphaFoldDB" id="A0A5B8VSZ8"/>
<dbReference type="Gene3D" id="3.30.450.20">
    <property type="entry name" value="PAS domain"/>
    <property type="match status" value="1"/>
</dbReference>
<dbReference type="RefSeq" id="WP_146786669.1">
    <property type="nucleotide sequence ID" value="NZ_CP042434.1"/>
</dbReference>
<evidence type="ECO:0000313" key="2">
    <source>
        <dbReference type="Proteomes" id="UP000321291"/>
    </source>
</evidence>
<sequence>MGNNRFLSVSFQGHLQNIYYSRDLVEEKSIYDLLSKFEMLSSNLLTSPPLLYLIDYTKSSYLVMTDATKAITSYDPRDFLDGGIPQLIDIFQPDDFKVYNTLVFPANIAFLQQHKDQPSDKFVFSYNFRVKAKNGQFVTVLQRGSYITSPNTGLPLFSLGYVIDISAFKRDRLIYPTIEEIDKIRLSS</sequence>
<dbReference type="EMBL" id="CP042434">
    <property type="protein sequence ID" value="QEC73725.1"/>
    <property type="molecule type" value="Genomic_DNA"/>
</dbReference>
<gene>
    <name evidence="1" type="ORF">FSB73_20705</name>
</gene>
<dbReference type="SUPFAM" id="SSF55785">
    <property type="entry name" value="PYP-like sensor domain (PAS domain)"/>
    <property type="match status" value="1"/>
</dbReference>
<keyword evidence="2" id="KW-1185">Reference proteome</keyword>
<proteinExistence type="predicted"/>
<dbReference type="OrthoDB" id="1727128at2"/>